<dbReference type="EMBL" id="QUMQ01000001">
    <property type="protein sequence ID" value="REG02207.1"/>
    <property type="molecule type" value="Genomic_DNA"/>
</dbReference>
<dbReference type="InterPro" id="IPR019587">
    <property type="entry name" value="Polyketide_cyclase/dehydratase"/>
</dbReference>
<dbReference type="SUPFAM" id="SSF55961">
    <property type="entry name" value="Bet v1-like"/>
    <property type="match status" value="1"/>
</dbReference>
<dbReference type="Proteomes" id="UP000256913">
    <property type="component" value="Unassembled WGS sequence"/>
</dbReference>
<dbReference type="RefSeq" id="WP_116075025.1">
    <property type="nucleotide sequence ID" value="NZ_BONB01000016.1"/>
</dbReference>
<keyword evidence="2" id="KW-1185">Reference proteome</keyword>
<organism evidence="1 2">
    <name type="scientific">Asanoa ferruginea</name>
    <dbReference type="NCBI Taxonomy" id="53367"/>
    <lineage>
        <taxon>Bacteria</taxon>
        <taxon>Bacillati</taxon>
        <taxon>Actinomycetota</taxon>
        <taxon>Actinomycetes</taxon>
        <taxon>Micromonosporales</taxon>
        <taxon>Micromonosporaceae</taxon>
        <taxon>Asanoa</taxon>
    </lineage>
</organism>
<sequence length="168" mass="18373">MQRANNVQFCLDRIGASRPGWSTLVVAGSVTTRATPEQVWAVWSDLATWPRWSPLHRATAWVSRPGFVKDAQFSQTLALGFPAGTSTQLVTLDDVETLRQVSWSGDKSGLKSCHSWQFTPLATGGTQISNVETFTGTTIGLVRPLVANRWNKQFQQAVERLAQAATAA</sequence>
<dbReference type="AlphaFoldDB" id="A0A3D9ZYE3"/>
<name>A0A3D9ZYE3_9ACTN</name>
<dbReference type="OrthoDB" id="9810827at2"/>
<comment type="caution">
    <text evidence="1">The sequence shown here is derived from an EMBL/GenBank/DDBJ whole genome shotgun (WGS) entry which is preliminary data.</text>
</comment>
<dbReference type="CDD" id="cd07812">
    <property type="entry name" value="SRPBCC"/>
    <property type="match status" value="1"/>
</dbReference>
<reference evidence="1 2" key="1">
    <citation type="submission" date="2018-08" db="EMBL/GenBank/DDBJ databases">
        <title>Sequencing the genomes of 1000 actinobacteria strains.</title>
        <authorList>
            <person name="Klenk H.-P."/>
        </authorList>
    </citation>
    <scope>NUCLEOTIDE SEQUENCE [LARGE SCALE GENOMIC DNA]</scope>
    <source>
        <strain evidence="1 2">DSM 44099</strain>
    </source>
</reference>
<evidence type="ECO:0000313" key="2">
    <source>
        <dbReference type="Proteomes" id="UP000256913"/>
    </source>
</evidence>
<protein>
    <submittedName>
        <fullName evidence="1">Polyketide cyclase/dehydrase/lipid transport protein</fullName>
    </submittedName>
</protein>
<evidence type="ECO:0000313" key="1">
    <source>
        <dbReference type="EMBL" id="REG02207.1"/>
    </source>
</evidence>
<dbReference type="Gene3D" id="3.30.530.20">
    <property type="match status" value="1"/>
</dbReference>
<dbReference type="InterPro" id="IPR023393">
    <property type="entry name" value="START-like_dom_sf"/>
</dbReference>
<dbReference type="Pfam" id="PF10604">
    <property type="entry name" value="Polyketide_cyc2"/>
    <property type="match status" value="1"/>
</dbReference>
<accession>A0A3D9ZYE3</accession>
<gene>
    <name evidence="1" type="ORF">DFJ67_8299</name>
</gene>
<proteinExistence type="predicted"/>